<evidence type="ECO:0000313" key="1">
    <source>
        <dbReference type="EMBL" id="KAK5091196.1"/>
    </source>
</evidence>
<name>A0AAN7TFW1_9EURO</name>
<dbReference type="AlphaFoldDB" id="A0AAN7TFW1"/>
<dbReference type="EMBL" id="JAVRRJ010000001">
    <property type="protein sequence ID" value="KAK5091196.1"/>
    <property type="molecule type" value="Genomic_DNA"/>
</dbReference>
<dbReference type="Proteomes" id="UP001309876">
    <property type="component" value="Unassembled WGS sequence"/>
</dbReference>
<organism evidence="1 2">
    <name type="scientific">Lithohypha guttulata</name>
    <dbReference type="NCBI Taxonomy" id="1690604"/>
    <lineage>
        <taxon>Eukaryota</taxon>
        <taxon>Fungi</taxon>
        <taxon>Dikarya</taxon>
        <taxon>Ascomycota</taxon>
        <taxon>Pezizomycotina</taxon>
        <taxon>Eurotiomycetes</taxon>
        <taxon>Chaetothyriomycetidae</taxon>
        <taxon>Chaetothyriales</taxon>
        <taxon>Trichomeriaceae</taxon>
        <taxon>Lithohypha</taxon>
    </lineage>
</organism>
<gene>
    <name evidence="1" type="ORF">LTR05_001376</name>
</gene>
<comment type="caution">
    <text evidence="1">The sequence shown here is derived from an EMBL/GenBank/DDBJ whole genome shotgun (WGS) entry which is preliminary data.</text>
</comment>
<protein>
    <submittedName>
        <fullName evidence="1">Uncharacterized protein</fullName>
    </submittedName>
</protein>
<accession>A0AAN7TFW1</accession>
<reference evidence="1 2" key="1">
    <citation type="submission" date="2023-08" db="EMBL/GenBank/DDBJ databases">
        <title>Black Yeasts Isolated from many extreme environments.</title>
        <authorList>
            <person name="Coleine C."/>
            <person name="Stajich J.E."/>
            <person name="Selbmann L."/>
        </authorList>
    </citation>
    <scope>NUCLEOTIDE SEQUENCE [LARGE SCALE GENOMIC DNA]</scope>
    <source>
        <strain evidence="1 2">CCFEE 5910</strain>
    </source>
</reference>
<sequence>MFDERNCQQSAYRTFIAQAEKLNQQLPHGTMHDQYFEAYQNLIRCSNVHVEAQKKRADEGQQEMSDLKVRLMQILLWLRAVYQNLQPAKVAQDPNSHRSQLMAQDQLNMAITDLQQNLHSHAAMVVIYMDQRHQFLSAGLRAEIGNLLGPYFCEASDLRQLTSKISAAVESGLKLDEAEVRGLSSDLQKSLADAVGALASILDEVAGHVADQEGA</sequence>
<evidence type="ECO:0000313" key="2">
    <source>
        <dbReference type="Proteomes" id="UP001309876"/>
    </source>
</evidence>
<keyword evidence="2" id="KW-1185">Reference proteome</keyword>
<proteinExistence type="predicted"/>